<organism evidence="1">
    <name type="scientific">Corethron hystrix</name>
    <dbReference type="NCBI Taxonomy" id="216773"/>
    <lineage>
        <taxon>Eukaryota</taxon>
        <taxon>Sar</taxon>
        <taxon>Stramenopiles</taxon>
        <taxon>Ochrophyta</taxon>
        <taxon>Bacillariophyta</taxon>
        <taxon>Coscinodiscophyceae</taxon>
        <taxon>Corethrophycidae</taxon>
        <taxon>Corethrales</taxon>
        <taxon>Corethraceae</taxon>
        <taxon>Corethron</taxon>
    </lineage>
</organism>
<dbReference type="AlphaFoldDB" id="A0A7S1BDB0"/>
<dbReference type="EMBL" id="HBFR01013228">
    <property type="protein sequence ID" value="CAD8882396.1"/>
    <property type="molecule type" value="Transcribed_RNA"/>
</dbReference>
<accession>A0A7S1BDB0</accession>
<name>A0A7S1BDB0_9STRA</name>
<protein>
    <submittedName>
        <fullName evidence="1">Uncharacterized protein</fullName>
    </submittedName>
</protein>
<evidence type="ECO:0000313" key="1">
    <source>
        <dbReference type="EMBL" id="CAD8882396.1"/>
    </source>
</evidence>
<proteinExistence type="predicted"/>
<sequence>MPVLKEMNYNLLSSIPKACGGSGSQIEMNPHSKHCHEQTSNSCDTNRGSIKQRCSLKRKLSLTAPYDLAVAPVPSEQNSLLFNRHQKKEFKVDSPPSKFLRNEENDANITNERIIVTDDESDNSPSQYNEICTPPKKIKECTSGIHKKKYCYKNKKDDSSRFFYETMTRGEKIHKTSFLNRFNLKPHYQRSKRNYDKSRSSKILNERIQKYWNFSLKRCPNCIIDINLKNCLHSFTNAPMHHAYIGCSRFQEEASLPVRGTIYTLNTTTTGGKTSSHLIAYNHQP</sequence>
<reference evidence="1" key="1">
    <citation type="submission" date="2021-01" db="EMBL/GenBank/DDBJ databases">
        <authorList>
            <person name="Corre E."/>
            <person name="Pelletier E."/>
            <person name="Niang G."/>
            <person name="Scheremetjew M."/>
            <person name="Finn R."/>
            <person name="Kale V."/>
            <person name="Holt S."/>
            <person name="Cochrane G."/>
            <person name="Meng A."/>
            <person name="Brown T."/>
            <person name="Cohen L."/>
        </authorList>
    </citation>
    <scope>NUCLEOTIDE SEQUENCE</scope>
    <source>
        <strain evidence="1">308</strain>
    </source>
</reference>
<gene>
    <name evidence="1" type="ORF">CHYS00102_LOCUS9584</name>
</gene>